<keyword evidence="3" id="KW-1185">Reference proteome</keyword>
<dbReference type="EnsemblPlants" id="ORUFI11G24130.1">
    <property type="protein sequence ID" value="ORUFI11G24130.1"/>
    <property type="gene ID" value="ORUFI11G24130"/>
</dbReference>
<sequence length="150" mass="16401">MGPASLIQGRRPLAIPPATASAASHRRHRLLPASPLLCLHRLLPLHKPRSPSTHPTRRSRPSCLVEVEARGIDSAPVLRLSPQATDLETVRSASRRRLSRTQTRKHEEATGNRGFTERGGYSPVDEQNEYVLVVGVVGNDCVPARLAVTI</sequence>
<dbReference type="Proteomes" id="UP000008022">
    <property type="component" value="Unassembled WGS sequence"/>
</dbReference>
<feature type="region of interest" description="Disordered" evidence="1">
    <location>
        <begin position="78"/>
        <end position="121"/>
    </location>
</feature>
<evidence type="ECO:0000256" key="1">
    <source>
        <dbReference type="SAM" id="MobiDB-lite"/>
    </source>
</evidence>
<protein>
    <submittedName>
        <fullName evidence="2">Uncharacterized protein</fullName>
    </submittedName>
</protein>
<evidence type="ECO:0000313" key="3">
    <source>
        <dbReference type="Proteomes" id="UP000008022"/>
    </source>
</evidence>
<name>A0A0E0RBW4_ORYRU</name>
<dbReference type="HOGENOM" id="CLU_1743526_0_0_1"/>
<feature type="compositionally biased region" description="Basic residues" evidence="1">
    <location>
        <begin position="93"/>
        <end position="103"/>
    </location>
</feature>
<reference evidence="2" key="2">
    <citation type="submission" date="2015-06" db="UniProtKB">
        <authorList>
            <consortium name="EnsemblPlants"/>
        </authorList>
    </citation>
    <scope>IDENTIFICATION</scope>
</reference>
<organism evidence="2 3">
    <name type="scientific">Oryza rufipogon</name>
    <name type="common">Brownbeard rice</name>
    <name type="synonym">Asian wild rice</name>
    <dbReference type="NCBI Taxonomy" id="4529"/>
    <lineage>
        <taxon>Eukaryota</taxon>
        <taxon>Viridiplantae</taxon>
        <taxon>Streptophyta</taxon>
        <taxon>Embryophyta</taxon>
        <taxon>Tracheophyta</taxon>
        <taxon>Spermatophyta</taxon>
        <taxon>Magnoliopsida</taxon>
        <taxon>Liliopsida</taxon>
        <taxon>Poales</taxon>
        <taxon>Poaceae</taxon>
        <taxon>BOP clade</taxon>
        <taxon>Oryzoideae</taxon>
        <taxon>Oryzeae</taxon>
        <taxon>Oryzinae</taxon>
        <taxon>Oryza</taxon>
    </lineage>
</organism>
<reference evidence="3" key="1">
    <citation type="submission" date="2013-06" db="EMBL/GenBank/DDBJ databases">
        <authorList>
            <person name="Zhao Q."/>
        </authorList>
    </citation>
    <scope>NUCLEOTIDE SEQUENCE</scope>
    <source>
        <strain evidence="3">cv. W1943</strain>
    </source>
</reference>
<dbReference type="AlphaFoldDB" id="A0A0E0RBW4"/>
<proteinExistence type="predicted"/>
<dbReference type="Gramene" id="ORUFI11G24130.1">
    <property type="protein sequence ID" value="ORUFI11G24130.1"/>
    <property type="gene ID" value="ORUFI11G24130"/>
</dbReference>
<evidence type="ECO:0000313" key="2">
    <source>
        <dbReference type="EnsemblPlants" id="ORUFI11G24130.1"/>
    </source>
</evidence>
<accession>A0A0E0RBW4</accession>